<accession>A0A9D1KS68</accession>
<dbReference type="GO" id="GO:0006260">
    <property type="term" value="P:DNA replication"/>
    <property type="evidence" value="ECO:0007669"/>
    <property type="project" value="UniProtKB-KW"/>
</dbReference>
<dbReference type="GO" id="GO:0008413">
    <property type="term" value="F:8-oxo-7,8-dihydroguanosine triphosphate pyrophosphatase activity"/>
    <property type="evidence" value="ECO:0007669"/>
    <property type="project" value="InterPro"/>
</dbReference>
<protein>
    <recommendedName>
        <fullName evidence="11">8-oxo-dGTP diphosphatase</fullName>
        <ecNumber evidence="11">3.6.1.55</ecNumber>
    </recommendedName>
</protein>
<feature type="binding site" evidence="13">
    <location>
        <position position="39"/>
    </location>
    <ligand>
        <name>Mg(2+)</name>
        <dbReference type="ChEBI" id="CHEBI:18420"/>
    </ligand>
</feature>
<evidence type="ECO:0000256" key="3">
    <source>
        <dbReference type="ARBA" id="ARBA00022457"/>
    </source>
</evidence>
<dbReference type="PANTHER" id="PTHR47707">
    <property type="entry name" value="8-OXO-DGTP DIPHOSPHATASE"/>
    <property type="match status" value="1"/>
</dbReference>
<evidence type="ECO:0000256" key="8">
    <source>
        <dbReference type="ARBA" id="ARBA00022842"/>
    </source>
</evidence>
<comment type="similarity">
    <text evidence="2">Belongs to the Nudix hydrolase family.</text>
</comment>
<dbReference type="CDD" id="cd03425">
    <property type="entry name" value="NUDIX_MutT_NudA_like"/>
    <property type="match status" value="1"/>
</dbReference>
<dbReference type="SUPFAM" id="SSF55811">
    <property type="entry name" value="Nudix"/>
    <property type="match status" value="1"/>
</dbReference>
<dbReference type="GO" id="GO:0044716">
    <property type="term" value="F:8-oxo-GDP phosphatase activity"/>
    <property type="evidence" value="ECO:0007669"/>
    <property type="project" value="TreeGrafter"/>
</dbReference>
<keyword evidence="3" id="KW-0515">Mutator protein</keyword>
<proteinExistence type="inferred from homology"/>
<comment type="catalytic activity">
    <reaction evidence="10">
        <text>8-oxo-dGTP + H2O = 8-oxo-dGMP + diphosphate + H(+)</text>
        <dbReference type="Rhea" id="RHEA:31575"/>
        <dbReference type="ChEBI" id="CHEBI:15377"/>
        <dbReference type="ChEBI" id="CHEBI:15378"/>
        <dbReference type="ChEBI" id="CHEBI:33019"/>
        <dbReference type="ChEBI" id="CHEBI:63224"/>
        <dbReference type="ChEBI" id="CHEBI:77896"/>
        <dbReference type="EC" id="3.6.1.55"/>
    </reaction>
</comment>
<dbReference type="Gene3D" id="3.90.79.10">
    <property type="entry name" value="Nucleoside Triphosphate Pyrophosphohydrolase"/>
    <property type="match status" value="1"/>
</dbReference>
<keyword evidence="7" id="KW-0378">Hydrolase</keyword>
<evidence type="ECO:0000256" key="10">
    <source>
        <dbReference type="ARBA" id="ARBA00035861"/>
    </source>
</evidence>
<evidence type="ECO:0000256" key="7">
    <source>
        <dbReference type="ARBA" id="ARBA00022801"/>
    </source>
</evidence>
<dbReference type="GO" id="GO:0046872">
    <property type="term" value="F:metal ion binding"/>
    <property type="evidence" value="ECO:0007669"/>
    <property type="project" value="UniProtKB-KW"/>
</dbReference>
<dbReference type="AlphaFoldDB" id="A0A9D1KS68"/>
<keyword evidence="4" id="KW-0235">DNA replication</keyword>
<dbReference type="InterPro" id="IPR029119">
    <property type="entry name" value="MutY_C"/>
</dbReference>
<keyword evidence="9" id="KW-0234">DNA repair</keyword>
<dbReference type="InterPro" id="IPR000086">
    <property type="entry name" value="NUDIX_hydrolase_dom"/>
</dbReference>
<evidence type="ECO:0000313" key="16">
    <source>
        <dbReference type="Proteomes" id="UP000824160"/>
    </source>
</evidence>
<evidence type="ECO:0000256" key="12">
    <source>
        <dbReference type="PIRSR" id="PIRSR603561-1"/>
    </source>
</evidence>
<dbReference type="GO" id="GO:0006281">
    <property type="term" value="P:DNA repair"/>
    <property type="evidence" value="ECO:0007669"/>
    <property type="project" value="UniProtKB-KW"/>
</dbReference>
<dbReference type="PANTHER" id="PTHR47707:SF1">
    <property type="entry name" value="NUDIX HYDROLASE FAMILY PROTEIN"/>
    <property type="match status" value="1"/>
</dbReference>
<sequence>MMEKKKVQVVAAMIEQDGKLLICRRPEGKTLAGMWEFAGGKIEPGETPEQALVRECREELAVEICPRELFAQVEYDYPEMHLSMQVYTASILSGVPRRLEHMEMCWAAPDELEQFTFCPADREILDKIAAGRRM</sequence>
<feature type="binding site" evidence="12">
    <location>
        <position position="25"/>
    </location>
    <ligand>
        <name>8-oxo-dGTP</name>
        <dbReference type="ChEBI" id="CHEBI:77896"/>
    </ligand>
</feature>
<dbReference type="EMBL" id="DVLW01000203">
    <property type="protein sequence ID" value="HIT95004.1"/>
    <property type="molecule type" value="Genomic_DNA"/>
</dbReference>
<reference evidence="15" key="1">
    <citation type="submission" date="2020-10" db="EMBL/GenBank/DDBJ databases">
        <authorList>
            <person name="Gilroy R."/>
        </authorList>
    </citation>
    <scope>NUCLEOTIDE SEQUENCE</scope>
    <source>
        <strain evidence="15">ChiBcec7-5410</strain>
    </source>
</reference>
<evidence type="ECO:0000256" key="6">
    <source>
        <dbReference type="ARBA" id="ARBA00022763"/>
    </source>
</evidence>
<comment type="caution">
    <text evidence="15">The sequence shown here is derived from an EMBL/GenBank/DDBJ whole genome shotgun (WGS) entry which is preliminary data.</text>
</comment>
<dbReference type="GO" id="GO:0035539">
    <property type="term" value="F:8-oxo-7,8-dihydrodeoxyguanosine triphosphate pyrophosphatase activity"/>
    <property type="evidence" value="ECO:0007669"/>
    <property type="project" value="UniProtKB-EC"/>
</dbReference>
<dbReference type="InterPro" id="IPR003561">
    <property type="entry name" value="Mutator_MutT"/>
</dbReference>
<evidence type="ECO:0000256" key="11">
    <source>
        <dbReference type="ARBA" id="ARBA00038905"/>
    </source>
</evidence>
<dbReference type="PROSITE" id="PS51462">
    <property type="entry name" value="NUDIX"/>
    <property type="match status" value="1"/>
</dbReference>
<evidence type="ECO:0000256" key="1">
    <source>
        <dbReference type="ARBA" id="ARBA00001946"/>
    </source>
</evidence>
<evidence type="ECO:0000256" key="4">
    <source>
        <dbReference type="ARBA" id="ARBA00022705"/>
    </source>
</evidence>
<dbReference type="InterPro" id="IPR015797">
    <property type="entry name" value="NUDIX_hydrolase-like_dom_sf"/>
</dbReference>
<evidence type="ECO:0000313" key="15">
    <source>
        <dbReference type="EMBL" id="HIT95004.1"/>
    </source>
</evidence>
<evidence type="ECO:0000259" key="14">
    <source>
        <dbReference type="PROSITE" id="PS51462"/>
    </source>
</evidence>
<dbReference type="InterPro" id="IPR047127">
    <property type="entry name" value="MutT-like"/>
</dbReference>
<evidence type="ECO:0000256" key="5">
    <source>
        <dbReference type="ARBA" id="ARBA00022723"/>
    </source>
</evidence>
<keyword evidence="6" id="KW-0227">DNA damage</keyword>
<feature type="domain" description="Nudix hydrolase" evidence="14">
    <location>
        <begin position="5"/>
        <end position="130"/>
    </location>
</feature>
<feature type="binding site" evidence="13">
    <location>
        <position position="59"/>
    </location>
    <ligand>
        <name>Mg(2+)</name>
        <dbReference type="ChEBI" id="CHEBI:18420"/>
    </ligand>
</feature>
<evidence type="ECO:0000256" key="9">
    <source>
        <dbReference type="ARBA" id="ARBA00023204"/>
    </source>
</evidence>
<keyword evidence="5 13" id="KW-0479">Metal-binding</keyword>
<gene>
    <name evidence="15" type="primary">mutT</name>
    <name evidence="15" type="ORF">IAC43_07440</name>
</gene>
<dbReference type="EC" id="3.6.1.55" evidence="11"/>
<dbReference type="PRINTS" id="PR00502">
    <property type="entry name" value="NUDIXFAMILY"/>
</dbReference>
<name>A0A9D1KS68_9FIRM</name>
<keyword evidence="8 13" id="KW-0460">Magnesium</keyword>
<comment type="cofactor">
    <cofactor evidence="1 13">
        <name>Mg(2+)</name>
        <dbReference type="ChEBI" id="CHEBI:18420"/>
    </cofactor>
</comment>
<dbReference type="GO" id="GO:0044715">
    <property type="term" value="F:8-oxo-dGDP phosphatase activity"/>
    <property type="evidence" value="ECO:0007669"/>
    <property type="project" value="TreeGrafter"/>
</dbReference>
<dbReference type="InterPro" id="IPR020476">
    <property type="entry name" value="Nudix_hydrolase"/>
</dbReference>
<dbReference type="Pfam" id="PF14815">
    <property type="entry name" value="NUDIX_4"/>
    <property type="match status" value="1"/>
</dbReference>
<evidence type="ECO:0000256" key="13">
    <source>
        <dbReference type="PIRSR" id="PIRSR603561-2"/>
    </source>
</evidence>
<feature type="binding site" evidence="12">
    <location>
        <begin position="36"/>
        <end position="39"/>
    </location>
    <ligand>
        <name>8-oxo-dGTP</name>
        <dbReference type="ChEBI" id="CHEBI:77896"/>
    </ligand>
</feature>
<dbReference type="NCBIfam" id="TIGR00586">
    <property type="entry name" value="mutt"/>
    <property type="match status" value="1"/>
</dbReference>
<organism evidence="15 16">
    <name type="scientific">Candidatus Faecivivens stercoripullorum</name>
    <dbReference type="NCBI Taxonomy" id="2840805"/>
    <lineage>
        <taxon>Bacteria</taxon>
        <taxon>Bacillati</taxon>
        <taxon>Bacillota</taxon>
        <taxon>Clostridia</taxon>
        <taxon>Eubacteriales</taxon>
        <taxon>Oscillospiraceae</taxon>
        <taxon>Oscillospiraceae incertae sedis</taxon>
        <taxon>Candidatus Faecivivens</taxon>
    </lineage>
</organism>
<reference evidence="15" key="2">
    <citation type="journal article" date="2021" name="PeerJ">
        <title>Extensive microbial diversity within the chicken gut microbiome revealed by metagenomics and culture.</title>
        <authorList>
            <person name="Gilroy R."/>
            <person name="Ravi A."/>
            <person name="Getino M."/>
            <person name="Pursley I."/>
            <person name="Horton D.L."/>
            <person name="Alikhan N.F."/>
            <person name="Baker D."/>
            <person name="Gharbi K."/>
            <person name="Hall N."/>
            <person name="Watson M."/>
            <person name="Adriaenssens E.M."/>
            <person name="Foster-Nyarko E."/>
            <person name="Jarju S."/>
            <person name="Secka A."/>
            <person name="Antonio M."/>
            <person name="Oren A."/>
            <person name="Chaudhuri R.R."/>
            <person name="La Ragione R."/>
            <person name="Hildebrand F."/>
            <person name="Pallen M.J."/>
        </authorList>
    </citation>
    <scope>NUCLEOTIDE SEQUENCE</scope>
    <source>
        <strain evidence="15">ChiBcec7-5410</strain>
    </source>
</reference>
<dbReference type="Proteomes" id="UP000824160">
    <property type="component" value="Unassembled WGS sequence"/>
</dbReference>
<evidence type="ECO:0000256" key="2">
    <source>
        <dbReference type="ARBA" id="ARBA00005582"/>
    </source>
</evidence>